<dbReference type="AlphaFoldDB" id="A0A2P4WY36"/>
<gene>
    <name evidence="1" type="ORF">PHPALM_37190</name>
</gene>
<name>A0A2P4WY36_9STRA</name>
<comment type="caution">
    <text evidence="1">The sequence shown here is derived from an EMBL/GenBank/DDBJ whole genome shotgun (WGS) entry which is preliminary data.</text>
</comment>
<accession>A0A2P4WY36</accession>
<evidence type="ECO:0000313" key="2">
    <source>
        <dbReference type="Proteomes" id="UP000237271"/>
    </source>
</evidence>
<keyword evidence="2" id="KW-1185">Reference proteome</keyword>
<protein>
    <submittedName>
        <fullName evidence="1">Uncharacterized protein</fullName>
    </submittedName>
</protein>
<organism evidence="1 2">
    <name type="scientific">Phytophthora palmivora</name>
    <dbReference type="NCBI Taxonomy" id="4796"/>
    <lineage>
        <taxon>Eukaryota</taxon>
        <taxon>Sar</taxon>
        <taxon>Stramenopiles</taxon>
        <taxon>Oomycota</taxon>
        <taxon>Peronosporomycetes</taxon>
        <taxon>Peronosporales</taxon>
        <taxon>Peronosporaceae</taxon>
        <taxon>Phytophthora</taxon>
    </lineage>
</organism>
<dbReference type="Proteomes" id="UP000237271">
    <property type="component" value="Unassembled WGS sequence"/>
</dbReference>
<sequence length="110" mass="12297">MGFGGTFVQLGSSTTKLRSEMFMVARANNPLEHFHRELNNSLNPYPNIITFVLIIRQSYVTKLANVAVGRRGRGTKTNAKISNEGLSDDDSEDDRLLGWTFVNPQIKTPL</sequence>
<evidence type="ECO:0000313" key="1">
    <source>
        <dbReference type="EMBL" id="POM58201.1"/>
    </source>
</evidence>
<reference evidence="1 2" key="1">
    <citation type="journal article" date="2017" name="Genome Biol. Evol.">
        <title>Phytophthora megakarya and P. palmivora, closely related causal agents of cacao black pod rot, underwent increases in genome sizes and gene numbers by different mechanisms.</title>
        <authorList>
            <person name="Ali S.S."/>
            <person name="Shao J."/>
            <person name="Lary D.J."/>
            <person name="Kronmiller B."/>
            <person name="Shen D."/>
            <person name="Strem M.D."/>
            <person name="Amoako-Attah I."/>
            <person name="Akrofi A.Y."/>
            <person name="Begoude B.A."/>
            <person name="Ten Hoopen G.M."/>
            <person name="Coulibaly K."/>
            <person name="Kebe B.I."/>
            <person name="Melnick R.L."/>
            <person name="Guiltinan M.J."/>
            <person name="Tyler B.M."/>
            <person name="Meinhardt L.W."/>
            <person name="Bailey B.A."/>
        </authorList>
    </citation>
    <scope>NUCLEOTIDE SEQUENCE [LARGE SCALE GENOMIC DNA]</scope>
    <source>
        <strain evidence="2">sbr112.9</strain>
    </source>
</reference>
<dbReference type="EMBL" id="NCKW01020321">
    <property type="protein sequence ID" value="POM58201.1"/>
    <property type="molecule type" value="Genomic_DNA"/>
</dbReference>
<proteinExistence type="predicted"/>